<evidence type="ECO:0000256" key="5">
    <source>
        <dbReference type="ARBA" id="ARBA00038359"/>
    </source>
</evidence>
<evidence type="ECO:0000313" key="9">
    <source>
        <dbReference type="Proteomes" id="UP000799757"/>
    </source>
</evidence>
<dbReference type="InterPro" id="IPR052337">
    <property type="entry name" value="SAT4-like"/>
</dbReference>
<comment type="similarity">
    <text evidence="5">Belongs to the SAT4 family.</text>
</comment>
<dbReference type="PANTHER" id="PTHR33048:SF93">
    <property type="entry name" value="INTEGRAL MEMBRANE PROTEIN"/>
    <property type="match status" value="1"/>
</dbReference>
<protein>
    <recommendedName>
        <fullName evidence="7">Rhodopsin domain-containing protein</fullName>
    </recommendedName>
</protein>
<evidence type="ECO:0000256" key="4">
    <source>
        <dbReference type="ARBA" id="ARBA00023136"/>
    </source>
</evidence>
<keyword evidence="4 6" id="KW-0472">Membrane</keyword>
<evidence type="ECO:0000256" key="2">
    <source>
        <dbReference type="ARBA" id="ARBA00022692"/>
    </source>
</evidence>
<dbReference type="AlphaFoldDB" id="A0A6A6XUP8"/>
<dbReference type="PANTHER" id="PTHR33048">
    <property type="entry name" value="PTH11-LIKE INTEGRAL MEMBRANE PROTEIN (AFU_ORTHOLOGUE AFUA_5G11245)"/>
    <property type="match status" value="1"/>
</dbReference>
<gene>
    <name evidence="8" type="ORF">K505DRAFT_16827</name>
</gene>
<keyword evidence="2 6" id="KW-0812">Transmembrane</keyword>
<evidence type="ECO:0000256" key="6">
    <source>
        <dbReference type="SAM" id="Phobius"/>
    </source>
</evidence>
<feature type="transmembrane region" description="Helical" evidence="6">
    <location>
        <begin position="171"/>
        <end position="189"/>
    </location>
</feature>
<sequence length="379" mass="41638">MAIQDFAPVLLGVMWTQVVIAMVFIGLRMYTRYFLIRSVGLDDSIMLLNLLFFIGYVLCTTIGIHYGIGKKYAAVEPANYSRAIMWEAIGQGICILGIAASKGSVAIFLLRIVILKWHIWLLWFCIVSTTILCVITTTLLFVQCKPTAFLWDHTIQGGVCWLNFTHVGLSMGAWSAAMDFVLAILPWHVVMGLNMKRKEKLTVAFGLSLGIFAGVCSIIRTYELQSLSSLDEYVYDTVPMLLWSSTEVLATIVCACIPVLRPLYVRIVHGSQGSSGRSGGRSYPLNDYSHKKGSGAFPSKGAHSGSRTTEERIYMGHGGSVLEMTVKMGSENPSEESILRESNAQAVGATGRGFDTELGITRTDEIKVTSSYKEGGLVR</sequence>
<feature type="transmembrane region" description="Helical" evidence="6">
    <location>
        <begin position="240"/>
        <end position="260"/>
    </location>
</feature>
<name>A0A6A6XUP8_9PLEO</name>
<dbReference type="Pfam" id="PF20684">
    <property type="entry name" value="Fung_rhodopsin"/>
    <property type="match status" value="1"/>
</dbReference>
<evidence type="ECO:0000256" key="3">
    <source>
        <dbReference type="ARBA" id="ARBA00022989"/>
    </source>
</evidence>
<feature type="transmembrane region" description="Helical" evidence="6">
    <location>
        <begin position="6"/>
        <end position="27"/>
    </location>
</feature>
<proteinExistence type="inferred from homology"/>
<keyword evidence="3 6" id="KW-1133">Transmembrane helix</keyword>
<dbReference type="EMBL" id="MU001750">
    <property type="protein sequence ID" value="KAF2800291.1"/>
    <property type="molecule type" value="Genomic_DNA"/>
</dbReference>
<reference evidence="8" key="1">
    <citation type="journal article" date="2020" name="Stud. Mycol.">
        <title>101 Dothideomycetes genomes: a test case for predicting lifestyles and emergence of pathogens.</title>
        <authorList>
            <person name="Haridas S."/>
            <person name="Albert R."/>
            <person name="Binder M."/>
            <person name="Bloem J."/>
            <person name="Labutti K."/>
            <person name="Salamov A."/>
            <person name="Andreopoulos B."/>
            <person name="Baker S."/>
            <person name="Barry K."/>
            <person name="Bills G."/>
            <person name="Bluhm B."/>
            <person name="Cannon C."/>
            <person name="Castanera R."/>
            <person name="Culley D."/>
            <person name="Daum C."/>
            <person name="Ezra D."/>
            <person name="Gonzalez J."/>
            <person name="Henrissat B."/>
            <person name="Kuo A."/>
            <person name="Liang C."/>
            <person name="Lipzen A."/>
            <person name="Lutzoni F."/>
            <person name="Magnuson J."/>
            <person name="Mondo S."/>
            <person name="Nolan M."/>
            <person name="Ohm R."/>
            <person name="Pangilinan J."/>
            <person name="Park H.-J."/>
            <person name="Ramirez L."/>
            <person name="Alfaro M."/>
            <person name="Sun H."/>
            <person name="Tritt A."/>
            <person name="Yoshinaga Y."/>
            <person name="Zwiers L.-H."/>
            <person name="Turgeon B."/>
            <person name="Goodwin S."/>
            <person name="Spatafora J."/>
            <person name="Crous P."/>
            <person name="Grigoriev I."/>
        </authorList>
    </citation>
    <scope>NUCLEOTIDE SEQUENCE</scope>
    <source>
        <strain evidence="8">CBS 109.77</strain>
    </source>
</reference>
<dbReference type="OrthoDB" id="5417844at2759"/>
<organism evidence="8 9">
    <name type="scientific">Melanomma pulvis-pyrius CBS 109.77</name>
    <dbReference type="NCBI Taxonomy" id="1314802"/>
    <lineage>
        <taxon>Eukaryota</taxon>
        <taxon>Fungi</taxon>
        <taxon>Dikarya</taxon>
        <taxon>Ascomycota</taxon>
        <taxon>Pezizomycotina</taxon>
        <taxon>Dothideomycetes</taxon>
        <taxon>Pleosporomycetidae</taxon>
        <taxon>Pleosporales</taxon>
        <taxon>Melanommataceae</taxon>
        <taxon>Melanomma</taxon>
    </lineage>
</organism>
<feature type="transmembrane region" description="Helical" evidence="6">
    <location>
        <begin position="88"/>
        <end position="113"/>
    </location>
</feature>
<dbReference type="InterPro" id="IPR049326">
    <property type="entry name" value="Rhodopsin_dom_fungi"/>
</dbReference>
<dbReference type="GO" id="GO:0016020">
    <property type="term" value="C:membrane"/>
    <property type="evidence" value="ECO:0007669"/>
    <property type="project" value="UniProtKB-SubCell"/>
</dbReference>
<feature type="transmembrane region" description="Helical" evidence="6">
    <location>
        <begin position="47"/>
        <end position="68"/>
    </location>
</feature>
<accession>A0A6A6XUP8</accession>
<feature type="transmembrane region" description="Helical" evidence="6">
    <location>
        <begin position="201"/>
        <end position="220"/>
    </location>
</feature>
<evidence type="ECO:0000313" key="8">
    <source>
        <dbReference type="EMBL" id="KAF2800291.1"/>
    </source>
</evidence>
<dbReference type="Proteomes" id="UP000799757">
    <property type="component" value="Unassembled WGS sequence"/>
</dbReference>
<evidence type="ECO:0000259" key="7">
    <source>
        <dbReference type="Pfam" id="PF20684"/>
    </source>
</evidence>
<comment type="subcellular location">
    <subcellularLocation>
        <location evidence="1">Membrane</location>
        <topology evidence="1">Multi-pass membrane protein</topology>
    </subcellularLocation>
</comment>
<keyword evidence="9" id="KW-1185">Reference proteome</keyword>
<feature type="transmembrane region" description="Helical" evidence="6">
    <location>
        <begin position="120"/>
        <end position="142"/>
    </location>
</feature>
<feature type="domain" description="Rhodopsin" evidence="7">
    <location>
        <begin position="27"/>
        <end position="265"/>
    </location>
</feature>
<evidence type="ECO:0000256" key="1">
    <source>
        <dbReference type="ARBA" id="ARBA00004141"/>
    </source>
</evidence>